<comment type="caution">
    <text evidence="3">The sequence shown here is derived from an EMBL/GenBank/DDBJ whole genome shotgun (WGS) entry which is preliminary data.</text>
</comment>
<dbReference type="Gene3D" id="1.10.287.70">
    <property type="match status" value="1"/>
</dbReference>
<feature type="chain" id="PRO_5045631770" evidence="2">
    <location>
        <begin position="21"/>
        <end position="785"/>
    </location>
</feature>
<feature type="signal peptide" evidence="2">
    <location>
        <begin position="1"/>
        <end position="20"/>
    </location>
</feature>
<accession>A0ABP1Q221</accession>
<dbReference type="EMBL" id="CAXLJM020000017">
    <property type="protein sequence ID" value="CAL8084022.1"/>
    <property type="molecule type" value="Genomic_DNA"/>
</dbReference>
<dbReference type="Proteomes" id="UP001642540">
    <property type="component" value="Unassembled WGS sequence"/>
</dbReference>
<feature type="transmembrane region" description="Helical" evidence="1">
    <location>
        <begin position="495"/>
        <end position="514"/>
    </location>
</feature>
<keyword evidence="1" id="KW-1133">Transmembrane helix</keyword>
<keyword evidence="4" id="KW-1185">Reference proteome</keyword>
<evidence type="ECO:0000256" key="1">
    <source>
        <dbReference type="SAM" id="Phobius"/>
    </source>
</evidence>
<keyword evidence="1" id="KW-0472">Membrane</keyword>
<gene>
    <name evidence="3" type="ORF">ODALV1_LOCUS5670</name>
</gene>
<sequence>MSTKVLAYIIICTIPYFISASPSPTGNSIFPENVIRIENKLSLFKECAIHVALNHINLLPPTSEDGSYTLEPFQEHPIILSLHRYKKVAKKGTSRDSMICNNDGMELLPNQHFQFKASPSPKANCYVQLYIDPAPCKIWMYYSGTYFHSKTEPFDRMYLDPGFDYQTENKNEIKRTDYNLAKSGIFFIHIMKHRYFFEYSQEVLFKVDYAWQQAKPTSVYNFIQPTKLLLQIEQQDIQGPFTPAYGGLLACHNYDEWWKHMEKYCTMFSSGSKSYRTKCLSEMVELSAEFPGILEYSGSTKKSWRELEDIVAKSESCQGHNIWIGSPSRKPARKMNNIYIENMKRNEEHGEDTDAIENVILTLLFPNATIFGSEEDDLLHTAQFLPFLTVTKKINMFTESTGYVGKLSQVQFITCAPFAFGSQISIMDFVAKMDFQVNLWLAITVLGMVSGLSIYLVLKVTEFINAPKKKRRTSDYLSFVWDFLLVQKTEAINEVRWIGAAWLLMGVIIANAYVGNNINELITPVPIKRVETFDELFTNNFSIHSTVPSASYMRIIGAYFQGSGPAMQSYFKSVSGVFGGMLGEEPETVFTQLFIKAHPKLTKENARAAALQVEKYKRKAYKSAQDMASTRDMDYFSNILAKCDRDAFVEARDTLDNVKLRLKRRLRYQPNFLWQLTLSKDSYGELIENWKFANIPWPATNFLIRTHGLLESGLVPKWKEWIHWVSSLSDKMGTNRDKTVSLNGYIRALFYVYLALSSIPILLFAREISISVFILRIKCTIKRRH</sequence>
<evidence type="ECO:0000256" key="2">
    <source>
        <dbReference type="SAM" id="SignalP"/>
    </source>
</evidence>
<proteinExistence type="predicted"/>
<name>A0ABP1Q221_9HEXA</name>
<evidence type="ECO:0000313" key="3">
    <source>
        <dbReference type="EMBL" id="CAL8084022.1"/>
    </source>
</evidence>
<keyword evidence="1" id="KW-0812">Transmembrane</keyword>
<evidence type="ECO:0000313" key="4">
    <source>
        <dbReference type="Proteomes" id="UP001642540"/>
    </source>
</evidence>
<keyword evidence="2" id="KW-0732">Signal</keyword>
<feature type="transmembrane region" description="Helical" evidence="1">
    <location>
        <begin position="750"/>
        <end position="775"/>
    </location>
</feature>
<organism evidence="3 4">
    <name type="scientific">Orchesella dallaii</name>
    <dbReference type="NCBI Taxonomy" id="48710"/>
    <lineage>
        <taxon>Eukaryota</taxon>
        <taxon>Metazoa</taxon>
        <taxon>Ecdysozoa</taxon>
        <taxon>Arthropoda</taxon>
        <taxon>Hexapoda</taxon>
        <taxon>Collembola</taxon>
        <taxon>Entomobryomorpha</taxon>
        <taxon>Entomobryoidea</taxon>
        <taxon>Orchesellidae</taxon>
        <taxon>Orchesellinae</taxon>
        <taxon>Orchesella</taxon>
    </lineage>
</organism>
<reference evidence="3 4" key="1">
    <citation type="submission" date="2024-08" db="EMBL/GenBank/DDBJ databases">
        <authorList>
            <person name="Cucini C."/>
            <person name="Frati F."/>
        </authorList>
    </citation>
    <scope>NUCLEOTIDE SEQUENCE [LARGE SCALE GENOMIC DNA]</scope>
</reference>
<protein>
    <submittedName>
        <fullName evidence="3">Uncharacterized protein</fullName>
    </submittedName>
</protein>
<feature type="transmembrane region" description="Helical" evidence="1">
    <location>
        <begin position="439"/>
        <end position="458"/>
    </location>
</feature>